<dbReference type="InterPro" id="IPR035929">
    <property type="entry name" value="CoaB-like_sf"/>
</dbReference>
<dbReference type="GO" id="GO:0015937">
    <property type="term" value="P:coenzyme A biosynthetic process"/>
    <property type="evidence" value="ECO:0007669"/>
    <property type="project" value="UniProtKB-ARBA"/>
</dbReference>
<dbReference type="EC" id="4.1.1.36" evidence="2"/>
<proteinExistence type="predicted"/>
<dbReference type="EC" id="6.3.2.5" evidence="2"/>
<evidence type="ECO:0000313" key="2">
    <source>
        <dbReference type="EMBL" id="RWX47972.1"/>
    </source>
</evidence>
<evidence type="ECO:0000313" key="3">
    <source>
        <dbReference type="Proteomes" id="UP000286862"/>
    </source>
</evidence>
<sequence length="221" mass="24048">MEQDLAEHHVLITAGPTREALDPARYLSNRSSGKMGYALARTARRRGAEVTLISGPTNLPAPPGVTMIPVQTAAEMAEAVKEYATYASIIVKAAAVADFKPKKVALLKIKKAGADLRLELEPTQDILATLGRDRRSDQLLIGFAAESNNHEAEGRRKLRAKKADLMVVNDILGERTGFDVDTNQVTLITRDDTEQLALLSKEETANCIWNKVMELGKVGKG</sequence>
<dbReference type="EMBL" id="MTKQ01000131">
    <property type="protein sequence ID" value="RWX47972.1"/>
    <property type="molecule type" value="Genomic_DNA"/>
</dbReference>
<name>A0A3S3UBF7_9BACT</name>
<dbReference type="Proteomes" id="UP000286862">
    <property type="component" value="Unassembled WGS sequence"/>
</dbReference>
<reference evidence="2 3" key="1">
    <citation type="submission" date="2017-01" db="EMBL/GenBank/DDBJ databases">
        <title>The cable genome- insights into the physiology and evolution of filamentous bacteria capable of sulfide oxidation via long distance electron transfer.</title>
        <authorList>
            <person name="Schreiber L."/>
            <person name="Bjerg J.T."/>
            <person name="Boggild A."/>
            <person name="Van De Vossenberg J."/>
            <person name="Meysman F."/>
            <person name="Nielsen L.P."/>
            <person name="Schramm A."/>
            <person name="Kjeldsen K.U."/>
        </authorList>
    </citation>
    <scope>NUCLEOTIDE SEQUENCE [LARGE SCALE GENOMIC DNA]</scope>
    <source>
        <strain evidence="2">A2</strain>
    </source>
</reference>
<keyword evidence="2" id="KW-0456">Lyase</keyword>
<organism evidence="2 3">
    <name type="scientific">Candidatus Electrothrix marina</name>
    <dbReference type="NCBI Taxonomy" id="1859130"/>
    <lineage>
        <taxon>Bacteria</taxon>
        <taxon>Pseudomonadati</taxon>
        <taxon>Thermodesulfobacteriota</taxon>
        <taxon>Desulfobulbia</taxon>
        <taxon>Desulfobulbales</taxon>
        <taxon>Desulfobulbaceae</taxon>
        <taxon>Candidatus Electrothrix</taxon>
    </lineage>
</organism>
<dbReference type="InterPro" id="IPR007085">
    <property type="entry name" value="DNA/pantothenate-metab_flavo_C"/>
</dbReference>
<dbReference type="GO" id="GO:0004632">
    <property type="term" value="F:phosphopantothenate--cysteine ligase activity"/>
    <property type="evidence" value="ECO:0007669"/>
    <property type="project" value="UniProtKB-EC"/>
</dbReference>
<dbReference type="SUPFAM" id="SSF102645">
    <property type="entry name" value="CoaB-like"/>
    <property type="match status" value="1"/>
</dbReference>
<evidence type="ECO:0000259" key="1">
    <source>
        <dbReference type="Pfam" id="PF04127"/>
    </source>
</evidence>
<dbReference type="Pfam" id="PF04127">
    <property type="entry name" value="DFP"/>
    <property type="match status" value="1"/>
</dbReference>
<gene>
    <name evidence="2" type="ORF">VT99_11311</name>
</gene>
<comment type="caution">
    <text evidence="2">The sequence shown here is derived from an EMBL/GenBank/DDBJ whole genome shotgun (WGS) entry which is preliminary data.</text>
</comment>
<accession>A0A3S3UBF7</accession>
<dbReference type="GO" id="GO:0004633">
    <property type="term" value="F:phosphopantothenoylcysteine decarboxylase activity"/>
    <property type="evidence" value="ECO:0007669"/>
    <property type="project" value="UniProtKB-EC"/>
</dbReference>
<protein>
    <submittedName>
        <fullName evidence="2">Phosphopantothenoylcysteine decarboxylase</fullName>
        <ecNumber evidence="2">4.1.1.36</ecNumber>
        <ecNumber evidence="2">6.3.2.5</ecNumber>
    </submittedName>
</protein>
<keyword evidence="2" id="KW-0436">Ligase</keyword>
<feature type="domain" description="DNA/pantothenate metabolism flavoprotein C-terminal" evidence="1">
    <location>
        <begin position="5"/>
        <end position="214"/>
    </location>
</feature>
<dbReference type="Gene3D" id="3.40.50.10300">
    <property type="entry name" value="CoaB-like"/>
    <property type="match status" value="1"/>
</dbReference>
<dbReference type="AlphaFoldDB" id="A0A3S3UBF7"/>